<dbReference type="InterPro" id="IPR007326">
    <property type="entry name" value="Lipoprotein-assoc_dom"/>
</dbReference>
<name>A0ABX4H3Z8_9BACT</name>
<accession>A0ABX4H3Z8</accession>
<evidence type="ECO:0000259" key="2">
    <source>
        <dbReference type="Pfam" id="PF04200"/>
    </source>
</evidence>
<evidence type="ECO:0000256" key="1">
    <source>
        <dbReference type="SAM" id="MobiDB-lite"/>
    </source>
</evidence>
<dbReference type="RefSeq" id="WP_084232749.1">
    <property type="nucleotide sequence ID" value="NZ_FWXE01000013.1"/>
</dbReference>
<feature type="compositionally biased region" description="Polar residues" evidence="1">
    <location>
        <begin position="590"/>
        <end position="606"/>
    </location>
</feature>
<dbReference type="Pfam" id="PF13306">
    <property type="entry name" value="LRR_5"/>
    <property type="match status" value="1"/>
</dbReference>
<comment type="caution">
    <text evidence="3">The sequence shown here is derived from an EMBL/GenBank/DDBJ whole genome shotgun (WGS) entry which is preliminary data.</text>
</comment>
<feature type="domain" description="Lipoprotein-associated type-17" evidence="2">
    <location>
        <begin position="570"/>
        <end position="649"/>
    </location>
</feature>
<feature type="domain" description="Lipoprotein-associated type-17" evidence="2">
    <location>
        <begin position="675"/>
        <end position="761"/>
    </location>
</feature>
<feature type="domain" description="Lipoprotein-associated type-17" evidence="2">
    <location>
        <begin position="2849"/>
        <end position="2934"/>
    </location>
</feature>
<feature type="compositionally biased region" description="Polar residues" evidence="1">
    <location>
        <begin position="3283"/>
        <end position="3293"/>
    </location>
</feature>
<evidence type="ECO:0000313" key="4">
    <source>
        <dbReference type="Proteomes" id="UP000217033"/>
    </source>
</evidence>
<reference evidence="3" key="1">
    <citation type="submission" date="2017-08" db="EMBL/GenBank/DDBJ databases">
        <authorList>
            <person name="Alvarez-Ponce D."/>
            <person name="Weitzman C.L."/>
            <person name="Tillett R.L."/>
            <person name="Sandmeier F.C."/>
            <person name="Tracy C.R."/>
        </authorList>
    </citation>
    <scope>NUCLEOTIDE SEQUENCE [LARGE SCALE GENOMIC DNA]</scope>
    <source>
        <strain evidence="3">PS6</strain>
    </source>
</reference>
<dbReference type="NCBIfam" id="NF045861">
    <property type="entry name" value="glide_Gli349"/>
    <property type="match status" value="1"/>
</dbReference>
<feature type="region of interest" description="Disordered" evidence="1">
    <location>
        <begin position="578"/>
        <end position="607"/>
    </location>
</feature>
<sequence>MQKKAKIIIGVVGATVAVGAAVGGGVGLGLKSLNNNTIDILNNAKNLEISLQNEDNLKAQYTAMDMATFWSTNKQLLSVQDTNNNFFGGVFYMITEVAEKENSDGKVLVVTITKARELTSNTKVTYTKEISGFLSREVGTTKLFDSIERANVDQSDFYATFSIKASAANKTANQITTDDVVANTTKTWKDIEITIDSVSAPTDTSVLVTYTIKRNIGNTSVARGLTYTIANVVSRDEGVLNASADLVPELATAARLQAMDSRFTSRSASNVATSLKIQDVKTSSFTFKDLTKKGDSFVNDSGVAYSISKVVVPTDKDSHSVSLTVTKSYGTSSATYDLEVDTFYSQNEYELITTLNTNLAPLITINETLKKMAVAQLTNDNFLENATFRQPDNANGTVYALTGVDFAASDTRQGIAQVTLSATRGSAVLATSTQLQGFLTSAAFAKNVFEEIKTSAPEVRFKNNTKPFKFASAINNGDLEPAISAELSAKLGQANAGSDSELIRVSYLIDNTQDNATGKISATLTISLRNENGGVLDTYTKKTELTGYTKKELDTQVIDYFVSKKTVPSVTSEAVKNKKPSDVKTDDFNPINTTDTNENPRNSVSPITGKVTEVKSSNDKAGTVVAVVTISNSDSSVSKTYEVTVSDFASDKRNNERALEIFNSSNPNAVKYKSTSATAKIDTFPTNVTVNDLELGTLTTYQATVENQTTPITVTNKIQSIGNQNDNNGNLTVTVLSTAGTQGEDDYASEVFTYIIDGFNTTPRQTAKEAVEAIKRDLESNTATTFFFTNADQKVDTTPSAAANVALYTVVNRDSSAVIIDTNNNSDVDWKVDEANGTLKATLKLRSIATDSTTQQPLYSTTVEISLSGFNTSARSANLQLVQQFVGNQTTFAAVKSDDGSSVVNTANPPVFNGVANIPFASDFNKTLTLSSAVIKENWQKVKTKYKTIETNSTEHEVNLEVTGWSPIEEVVNGETVSTKGEATVLATIGSGNNAASATYKFTIGGFPTNDKIRNQQLVDQYVSSATRAVPLLVNSALKSTTTASKLTNTDYSVNLRSATLLGSIDKVEKEKDGDGRRAVITVKVTAGSGASEAFNTYNYTDTGFLSENQFKIYEASSSLESQIEQAARANRLNAIANLIHARAGSQNKTADNVVTNDIVIATENGVTFTVIIDERNSETGEVTIRLVGESEGESLASTKPLKVSLFASSKDAQVRNATKYGVDFKQNVNKNISANEATVDMFEMVAVSSEDEAKFIYTITAVTQVGTGVTATEGSVGLFTIKVALKSDPSVSHNYTTRYTNFIPTIKAANAKIVLDYIASSSKVTPEVAAGIKAAKSPSQLLSSDVTIGAHPSNLSVTVDRIDVVPTADDSANIVLKVSAGSGDAAYSATYDTILSGFAAPSKAANEITLERYIANSNRDEVTLNDDVDKNKVSVNRLVNDDFTLPLVSSVNQNITQRVTNVAVSPTNQTTAIVTVTLTLGSGERQATKTYTKDFTGFITTAKGQAFKVIEGYFAENNNDTAKYLQPQVLGQDKKVVKSNEISQSLALASPISDHWTINSSIAGSHTFADGSTADFSTLKFAVTKVEAARDELNAVDVTVTVTSDQGGTDGSASDTYVIRFSNLLSDSQYRNYQKAKQYADSSAKSIPQLLSTVSKSSNAVVELTTASFTLTQPTDTDISLRITEIKPDSANDTIAVVTVAVTVGQGLAQVSHVTYDTKIDGFLKPGKALNEKLVKAYAESTTKNSPLLNRNINKDITSVETITTSNFSIAQPIVGANQTPITLAITSVAKDETNNKVTVTVTVTAGAGTDQATTTYTHEETGFASKAKANAQKAVTEYIGSSSRAVAQKGDSVTEDKTAKDVTTSDFKLNPASPDTNSKLKVEISAVAQSPNDDTVVIVTIKVSSTEDSNVSQTYTQSISGFASAIKKENITKVKAYTSPSTGSAQAPTVLGEKSSLSVSNLTSLDFSFATIQASHPDLTFSIADIKEKNADKGSAQTEEDQKIAVVSVNVSTGTGVNFYSETKDFEISGFADRATGQAIAKILSYINSASRANVTLKDQQTLLTPPRSVKTEQLTVASAPSSLGLTVSIDSIVLNEANVNVDDINSTVLFVKVKVADTANANLSRFYYSTISGFTSYARKQATDFATALIWPGVYSSTTTKESSTLLKAEEYKTRIPSEITLDHLSIAQANPLQTTTASFDRTKYEATFSQLNADNSNGSLTVTVSVHYKEGDKIGDFIATYNATITGFQTASQRKIANAVAYDFSISEELLKSYTASATNAGFYEIRGAQKTAKDNNVNDSTLVYSVTKVESQGDGSSVKLTISITTPEDPGVKREYNQTITGFLNKTKYDNLTKLNAFKASSNWQVGLSQEVQGGAGKTDTASGVANKINAALTNADTLKTYFTNLDPNVAGLTRTVTKVEFDSALRTVTITYTTFSGTEGDDQISEVNTIKYDGFTSEAQNALVIARDTILAANKDADATKHYIVVKTAKKDKIVDHTANTDYTETFFTTDDFQLSDTLKSKLDAVKTSSSESASTEKVTATVKSVQPTTRDNLVNGQATVTIELKSTSSATLEFNMLIGEVSGKFKTFKDLIDEYIKKSDRVKPTTTLDKDQKWTTVAKVIEKPNNNGSNDTTNNIYSTETSKDLEKGLKLSLNNTVLNNLDNSKIDFTYGVTVQLKTKFNNNSSVITVQGTYNEQLSGFKKNIWQGHSYRYQDASDNYYVASLSDITNKEAVTKLEVAGSVVTINDDFKNNTSLTELTLNSGTTTISAKAFEKAKLTTLTLPSSMASIGESAFAASVLTSLTKMEDTAITSLKENVFAAANSTVVKQIHDWKYKKAEVVAVKINNKNKSDVKASDVQKTDIGFENSADLASKDDIHFVLDTDPISLTNDYFGGLTLKYKILIAPQATATATDSNSKSITLKVTGFKNDLYFNNDTAEIMKKVTHDFDAANLDQVVVNDANLVSSFNSSKGSSQYVQTVDAFKPTYKHSDDTTDAHKTYRSWLAFGDTNETPTITNGKSSKNTSMSNSGVGDMVNGSSTFIAFKINSSTQIANLQALFSGGGTYFYPRYNSGGLAYSVAGSVEQTNGSGTQFGPQALRNNDTLFRYFSSESGGNQQKVDFNSQLTITGASNPSGTSDNSGIRLNTNQMNSELYIGQDVIMELYAPGTQALQLVFYVKMKYEDNKYARYSLISTKIGITKSLLGIIGATADSLQGNIYQILNFQAANLTRDERWKVLRALGMKWIGLTNPATEGEQPATPAKTTQENLLKPELTKPPKSTNSWEHTGFNNYTWNQTFNEEKK</sequence>
<organism evidence="3 4">
    <name type="scientific">Mycoplasmopsis agassizii</name>
    <dbReference type="NCBI Taxonomy" id="33922"/>
    <lineage>
        <taxon>Bacteria</taxon>
        <taxon>Bacillati</taxon>
        <taxon>Mycoplasmatota</taxon>
        <taxon>Mycoplasmoidales</taxon>
        <taxon>Metamycoplasmataceae</taxon>
        <taxon>Mycoplasmopsis</taxon>
    </lineage>
</organism>
<dbReference type="InterPro" id="IPR026906">
    <property type="entry name" value="LRR_5"/>
</dbReference>
<dbReference type="Proteomes" id="UP000217033">
    <property type="component" value="Unassembled WGS sequence"/>
</dbReference>
<feature type="domain" description="Lipoprotein-associated type-17" evidence="2">
    <location>
        <begin position="460"/>
        <end position="550"/>
    </location>
</feature>
<feature type="domain" description="Lipoprotein-associated type-17" evidence="2">
    <location>
        <begin position="2166"/>
        <end position="2254"/>
    </location>
</feature>
<protein>
    <recommendedName>
        <fullName evidence="2">Lipoprotein-associated type-17 domain-containing protein</fullName>
    </recommendedName>
</protein>
<proteinExistence type="predicted"/>
<feature type="region of interest" description="Disordered" evidence="1">
    <location>
        <begin position="3257"/>
        <end position="3293"/>
    </location>
</feature>
<evidence type="ECO:0000313" key="3">
    <source>
        <dbReference type="EMBL" id="PAF54614.1"/>
    </source>
</evidence>
<keyword evidence="4" id="KW-1185">Reference proteome</keyword>
<dbReference type="Pfam" id="PF04200">
    <property type="entry name" value="Lipoprotein_17"/>
    <property type="match status" value="6"/>
</dbReference>
<feature type="domain" description="Lipoprotein-associated type-17" evidence="2">
    <location>
        <begin position="1147"/>
        <end position="1208"/>
    </location>
</feature>
<dbReference type="EMBL" id="NQMN01000003">
    <property type="protein sequence ID" value="PAF54614.1"/>
    <property type="molecule type" value="Genomic_DNA"/>
</dbReference>
<gene>
    <name evidence="3" type="ORF">CJF60_05070</name>
</gene>
<feature type="compositionally biased region" description="Basic and acidic residues" evidence="1">
    <location>
        <begin position="578"/>
        <end position="587"/>
    </location>
</feature>